<name>A0A7W8ZP78_9SPHI</name>
<evidence type="ECO:0000313" key="5">
    <source>
        <dbReference type="EMBL" id="MBB5637498.1"/>
    </source>
</evidence>
<dbReference type="Gene3D" id="3.40.50.720">
    <property type="entry name" value="NAD(P)-binding Rossmann-like Domain"/>
    <property type="match status" value="1"/>
</dbReference>
<reference evidence="5 6" key="1">
    <citation type="submission" date="2020-08" db="EMBL/GenBank/DDBJ databases">
        <title>Genomic Encyclopedia of Type Strains, Phase IV (KMG-V): Genome sequencing to study the core and pangenomes of soil and plant-associated prokaryotes.</title>
        <authorList>
            <person name="Whitman W."/>
        </authorList>
    </citation>
    <scope>NUCLEOTIDE SEQUENCE [LARGE SCALE GENOMIC DNA]</scope>
    <source>
        <strain evidence="5 6">S3M1</strain>
    </source>
</reference>
<comment type="similarity">
    <text evidence="1 3">Belongs to the glyceraldehyde-3-phosphate dehydrogenase family.</text>
</comment>
<sequence>MFNKYQSEFQNWIEKEKKAVELLNVVGQLWFDRSIELVLFRKPLFDVGSSEILAHHQYAKEISAKDINIYETLELANEIAKCNLAPSRVDIGRLAAEWLDENNDFATMHDFVISKLSRHIGKDKISLLPKDVVLFGFGRIGRLAARELILQAGKGEQLRLRAIVTRTYSDEELIKRAELLRTDSVHGTFNGIIIEDFINKALIINGQTIYFIVANNPEDIDYTAYGIEDALLIDNTGVFRDREGLSRHLAAKGIAKVLLTAPAKGDIPNIVAGINDADFDFNKETIVSNASCTTNAIVPVLKVIDDSFGIEKGHIETIHSYTNDQNLLDNYHKKYRRGRSAALNMVITETGADKAVAKVIPHLGGKLTGNAVRVPTPNVSLAILNLSLNKVTSRDEVIDIIKQASLFGDLSEQIEFSISNELVSSDLIGNSHASIIDGPATIMAKDNKSVVIYTWYDNEYGYTRQVIRLAKKLAGVVRLTYY</sequence>
<dbReference type="Pfam" id="PF02800">
    <property type="entry name" value="Gp_dh_C"/>
    <property type="match status" value="1"/>
</dbReference>
<gene>
    <name evidence="5" type="ORF">HDE68_003413</name>
</gene>
<keyword evidence="2 5" id="KW-0560">Oxidoreductase</keyword>
<proteinExistence type="inferred from homology"/>
<evidence type="ECO:0000256" key="2">
    <source>
        <dbReference type="ARBA" id="ARBA00023002"/>
    </source>
</evidence>
<evidence type="ECO:0000259" key="4">
    <source>
        <dbReference type="SMART" id="SM00846"/>
    </source>
</evidence>
<dbReference type="InterPro" id="IPR020829">
    <property type="entry name" value="GlycerAld_3-P_DH_cat"/>
</dbReference>
<dbReference type="SUPFAM" id="SSF55347">
    <property type="entry name" value="Glyceraldehyde-3-phosphate dehydrogenase-like, C-terminal domain"/>
    <property type="match status" value="1"/>
</dbReference>
<evidence type="ECO:0000256" key="1">
    <source>
        <dbReference type="ARBA" id="ARBA00007406"/>
    </source>
</evidence>
<evidence type="ECO:0000256" key="3">
    <source>
        <dbReference type="RuleBase" id="RU000397"/>
    </source>
</evidence>
<dbReference type="FunFam" id="3.30.360.10:FF:000002">
    <property type="entry name" value="Glyceraldehyde-3-phosphate dehydrogenase"/>
    <property type="match status" value="1"/>
</dbReference>
<accession>A0A7W8ZP78</accession>
<dbReference type="GO" id="GO:0051287">
    <property type="term" value="F:NAD binding"/>
    <property type="evidence" value="ECO:0007669"/>
    <property type="project" value="InterPro"/>
</dbReference>
<dbReference type="Pfam" id="PF00044">
    <property type="entry name" value="Gp_dh_N"/>
    <property type="match status" value="1"/>
</dbReference>
<dbReference type="InterPro" id="IPR020831">
    <property type="entry name" value="GlycerAld/Erythrose_P_DH"/>
</dbReference>
<dbReference type="Proteomes" id="UP000537204">
    <property type="component" value="Unassembled WGS sequence"/>
</dbReference>
<dbReference type="PANTHER" id="PTHR43454">
    <property type="entry name" value="GLYCERALDEHYDE-3-PHOSPHATE DEHYDROGENASE"/>
    <property type="match status" value="1"/>
</dbReference>
<comment type="caution">
    <text evidence="5">The sequence shown here is derived from an EMBL/GenBank/DDBJ whole genome shotgun (WGS) entry which is preliminary data.</text>
</comment>
<dbReference type="InterPro" id="IPR020828">
    <property type="entry name" value="GlycerAld_3-P_DH_NAD(P)-bd"/>
</dbReference>
<protein>
    <submittedName>
        <fullName evidence="5">Glyceraldehyde 3-phosphate dehydrogenase</fullName>
        <ecNumber evidence="5">1.2.1.12</ecNumber>
    </submittedName>
</protein>
<evidence type="ECO:0000313" key="6">
    <source>
        <dbReference type="Proteomes" id="UP000537204"/>
    </source>
</evidence>
<dbReference type="EMBL" id="JACHCE010000005">
    <property type="protein sequence ID" value="MBB5637498.1"/>
    <property type="molecule type" value="Genomic_DNA"/>
</dbReference>
<dbReference type="SMART" id="SM00846">
    <property type="entry name" value="Gp_dh_N"/>
    <property type="match status" value="1"/>
</dbReference>
<dbReference type="Gene3D" id="3.30.360.10">
    <property type="entry name" value="Dihydrodipicolinate Reductase, domain 2"/>
    <property type="match status" value="1"/>
</dbReference>
<dbReference type="PRINTS" id="PR00078">
    <property type="entry name" value="G3PDHDRGNASE"/>
</dbReference>
<feature type="domain" description="Glyceraldehyde 3-phosphate dehydrogenase NAD(P) binding" evidence="4">
    <location>
        <begin position="130"/>
        <end position="292"/>
    </location>
</feature>
<organism evidence="5 6">
    <name type="scientific">Pedobacter cryoconitis</name>
    <dbReference type="NCBI Taxonomy" id="188932"/>
    <lineage>
        <taxon>Bacteria</taxon>
        <taxon>Pseudomonadati</taxon>
        <taxon>Bacteroidota</taxon>
        <taxon>Sphingobacteriia</taxon>
        <taxon>Sphingobacteriales</taxon>
        <taxon>Sphingobacteriaceae</taxon>
        <taxon>Pedobacter</taxon>
    </lineage>
</organism>
<dbReference type="RefSeq" id="WP_183883371.1">
    <property type="nucleotide sequence ID" value="NZ_JACHCD010000001.1"/>
</dbReference>
<dbReference type="SUPFAM" id="SSF51735">
    <property type="entry name" value="NAD(P)-binding Rossmann-fold domains"/>
    <property type="match status" value="1"/>
</dbReference>
<dbReference type="EC" id="1.2.1.12" evidence="5"/>
<dbReference type="GO" id="GO:0004365">
    <property type="term" value="F:glyceraldehyde-3-phosphate dehydrogenase (NAD+) (phosphorylating) activity"/>
    <property type="evidence" value="ECO:0007669"/>
    <property type="project" value="UniProtKB-EC"/>
</dbReference>
<dbReference type="PROSITE" id="PS00071">
    <property type="entry name" value="GAPDH"/>
    <property type="match status" value="1"/>
</dbReference>
<dbReference type="CDD" id="cd18126">
    <property type="entry name" value="GAPDH_I_C"/>
    <property type="match status" value="1"/>
</dbReference>
<dbReference type="CDD" id="cd05214">
    <property type="entry name" value="GAPDH_I_N"/>
    <property type="match status" value="1"/>
</dbReference>
<dbReference type="InterPro" id="IPR020830">
    <property type="entry name" value="GlycerAld_3-P_DH_AS"/>
</dbReference>
<dbReference type="NCBIfam" id="NF006139">
    <property type="entry name" value="PRK08289.1"/>
    <property type="match status" value="1"/>
</dbReference>
<dbReference type="PANTHER" id="PTHR43454:SF1">
    <property type="entry name" value="GLYCERALDEHYDE 3-PHOSPHATE DEHYDROGENASE NAD(P) BINDING DOMAIN-CONTAINING PROTEIN"/>
    <property type="match status" value="1"/>
</dbReference>
<dbReference type="AlphaFoldDB" id="A0A7W8ZP78"/>
<dbReference type="InterPro" id="IPR036291">
    <property type="entry name" value="NAD(P)-bd_dom_sf"/>
</dbReference>